<dbReference type="GO" id="GO:0015293">
    <property type="term" value="F:symporter activity"/>
    <property type="evidence" value="ECO:0007669"/>
    <property type="project" value="InterPro"/>
</dbReference>
<dbReference type="RefSeq" id="WP_245886017.1">
    <property type="nucleotide sequence ID" value="NZ_CP031376.1"/>
</dbReference>
<comment type="subcellular location">
    <subcellularLocation>
        <location evidence="1">Membrane</location>
        <topology evidence="1">Multi-pass membrane protein</topology>
    </subcellularLocation>
</comment>
<feature type="transmembrane region" description="Helical" evidence="9">
    <location>
        <begin position="173"/>
        <end position="193"/>
    </location>
</feature>
<evidence type="ECO:0000256" key="9">
    <source>
        <dbReference type="SAM" id="Phobius"/>
    </source>
</evidence>
<keyword evidence="6 9" id="KW-1133">Transmembrane helix</keyword>
<keyword evidence="11" id="KW-1185">Reference proteome</keyword>
<dbReference type="KEGG" id="salx:SALLE_v1c01810"/>
<feature type="transmembrane region" description="Helical" evidence="9">
    <location>
        <begin position="24"/>
        <end position="44"/>
    </location>
</feature>
<dbReference type="GO" id="GO:0015184">
    <property type="term" value="F:L-cystine transmembrane transporter activity"/>
    <property type="evidence" value="ECO:0007669"/>
    <property type="project" value="TreeGrafter"/>
</dbReference>
<dbReference type="GO" id="GO:0005886">
    <property type="term" value="C:plasma membrane"/>
    <property type="evidence" value="ECO:0007669"/>
    <property type="project" value="TreeGrafter"/>
</dbReference>
<dbReference type="InterPro" id="IPR036458">
    <property type="entry name" value="Na:dicarbo_symporter_sf"/>
</dbReference>
<feature type="transmembrane region" description="Helical" evidence="9">
    <location>
        <begin position="51"/>
        <end position="73"/>
    </location>
</feature>
<feature type="transmembrane region" description="Helical" evidence="9">
    <location>
        <begin position="486"/>
        <end position="508"/>
    </location>
</feature>
<keyword evidence="7 9" id="KW-0472">Membrane</keyword>
<reference evidence="10 11" key="1">
    <citation type="submission" date="2018-07" db="EMBL/GenBank/DDBJ databases">
        <title>Complete genome sequence of Spiroplasma alleghenense PLHS-1 (ATCC 51752).</title>
        <authorList>
            <person name="Chou L."/>
            <person name="Lee T.-Y."/>
            <person name="Tsai Y.-M."/>
            <person name="Kuo C.-H."/>
        </authorList>
    </citation>
    <scope>NUCLEOTIDE SEQUENCE [LARGE SCALE GENOMIC DNA]</scope>
    <source>
        <strain evidence="10 11">PLHS-1</strain>
    </source>
</reference>
<feature type="transmembrane region" description="Helical" evidence="9">
    <location>
        <begin position="418"/>
        <end position="441"/>
    </location>
</feature>
<evidence type="ECO:0000256" key="7">
    <source>
        <dbReference type="ARBA" id="ARBA00023136"/>
    </source>
</evidence>
<keyword evidence="4" id="KW-0813">Transport</keyword>
<proteinExistence type="inferred from homology"/>
<evidence type="ECO:0000256" key="1">
    <source>
        <dbReference type="ARBA" id="ARBA00004141"/>
    </source>
</evidence>
<feature type="transmembrane region" description="Helical" evidence="9">
    <location>
        <begin position="266"/>
        <end position="292"/>
    </location>
</feature>
<protein>
    <recommendedName>
        <fullName evidence="3">L-cystine uptake protein TcyP</fullName>
    </recommendedName>
    <alternativeName>
        <fullName evidence="8">Transporter of cystine TcyP</fullName>
    </alternativeName>
</protein>
<dbReference type="PANTHER" id="PTHR42865">
    <property type="entry name" value="PROTON/GLUTAMATE-ASPARTATE SYMPORTER"/>
    <property type="match status" value="1"/>
</dbReference>
<keyword evidence="5 9" id="KW-0812">Transmembrane</keyword>
<dbReference type="PANTHER" id="PTHR42865:SF5">
    <property type="entry name" value="L-CYSTINE TRANSPORTER TCYP"/>
    <property type="match status" value="1"/>
</dbReference>
<dbReference type="Proteomes" id="UP000254792">
    <property type="component" value="Chromosome"/>
</dbReference>
<accession>A0A345Z2M8</accession>
<dbReference type="SUPFAM" id="SSF118215">
    <property type="entry name" value="Proton glutamate symport protein"/>
    <property type="match status" value="1"/>
</dbReference>
<feature type="transmembrane region" description="Helical" evidence="9">
    <location>
        <begin position="205"/>
        <end position="229"/>
    </location>
</feature>
<dbReference type="Pfam" id="PF00375">
    <property type="entry name" value="SDF"/>
    <property type="match status" value="1"/>
</dbReference>
<evidence type="ECO:0000256" key="3">
    <source>
        <dbReference type="ARBA" id="ARBA00022031"/>
    </source>
</evidence>
<dbReference type="Gene3D" id="1.10.3860.10">
    <property type="entry name" value="Sodium:dicarboxylate symporter"/>
    <property type="match status" value="1"/>
</dbReference>
<dbReference type="EMBL" id="CP031376">
    <property type="protein sequence ID" value="AXK50857.1"/>
    <property type="molecule type" value="Genomic_DNA"/>
</dbReference>
<organism evidence="10 11">
    <name type="scientific">Spiroplasma alleghenense</name>
    <dbReference type="NCBI Taxonomy" id="216931"/>
    <lineage>
        <taxon>Bacteria</taxon>
        <taxon>Bacillati</taxon>
        <taxon>Mycoplasmatota</taxon>
        <taxon>Mollicutes</taxon>
        <taxon>Entomoplasmatales</taxon>
        <taxon>Spiroplasmataceae</taxon>
        <taxon>Spiroplasma</taxon>
    </lineage>
</organism>
<gene>
    <name evidence="10" type="ORF">SALLE_v1c01810</name>
</gene>
<evidence type="ECO:0000256" key="5">
    <source>
        <dbReference type="ARBA" id="ARBA00022692"/>
    </source>
</evidence>
<evidence type="ECO:0000313" key="10">
    <source>
        <dbReference type="EMBL" id="AXK50857.1"/>
    </source>
</evidence>
<feature type="transmembrane region" description="Helical" evidence="9">
    <location>
        <begin position="313"/>
        <end position="337"/>
    </location>
</feature>
<sequence length="603" mass="65091">MSNLLASAQKESNLLRDFLAISTWQSLVAIVLLFSIVAGFWVFLKYVKLKFVYRVLIGLGIGLIFGIIVQAIIGFPAGNWFTSGQGGWWAKTEAGNWINLNNYYYDFGNVDGLVKFADIAKDAIPGEIFWGRIKNAAGVEVFQGATGTANAVWQNEILWVNELSIWASLFKQVFINGILMLTIPVVFLAIFRVTSKPKVKGLSRITAKGVGILLLNVTVAFVITFWIGYGLKVGKGLELDQQAQGTGSAVTKPIPQIIWEYVPSNFVAAFTTGLIIPVMVIAALMGTSVKVLSKRQSEKMEKLRNSMDTGWDIIMSMLMTFMKIMPIAVISMILTSITTRPIGALQSIGLVLGIGYLSIIIMMILMTLSVWMAGVKVGPWWKAAWKPLVQGFATQSSNATLPVSISTLKDDMRVKDNVVGVIAPLSTSMGLVACAGVQAGLVTSLLYTGSDNVAASFGLVTFFLMAWFTTVIASLGIAGVPGTSSVVTAGVLGGLGFGAYYASVYAIIGALDGLFDMGRTGANVIGGIQANTLVAVSEGQFEPDSPLFSEAKLKKLSERSLKISQRDDLKEEKMKNQALKYKENLAKKAEAKKAKLESKETKS</sequence>
<dbReference type="InterPro" id="IPR001991">
    <property type="entry name" value="Na-dicarboxylate_symporter"/>
</dbReference>
<feature type="transmembrane region" description="Helical" evidence="9">
    <location>
        <begin position="349"/>
        <end position="373"/>
    </location>
</feature>
<feature type="transmembrane region" description="Helical" evidence="9">
    <location>
        <begin position="453"/>
        <end position="479"/>
    </location>
</feature>
<dbReference type="AlphaFoldDB" id="A0A345Z2M8"/>
<evidence type="ECO:0000256" key="8">
    <source>
        <dbReference type="ARBA" id="ARBA00031293"/>
    </source>
</evidence>
<evidence type="ECO:0000313" key="11">
    <source>
        <dbReference type="Proteomes" id="UP000254792"/>
    </source>
</evidence>
<evidence type="ECO:0000256" key="4">
    <source>
        <dbReference type="ARBA" id="ARBA00022448"/>
    </source>
</evidence>
<name>A0A345Z2M8_9MOLU</name>
<evidence type="ECO:0000256" key="6">
    <source>
        <dbReference type="ARBA" id="ARBA00022989"/>
    </source>
</evidence>
<evidence type="ECO:0000256" key="2">
    <source>
        <dbReference type="ARBA" id="ARBA00006148"/>
    </source>
</evidence>
<comment type="similarity">
    <text evidence="2">Belongs to the dicarboxylate/amino acid:cation symporter (DAACS) (TC 2.A.23) family.</text>
</comment>